<comment type="caution">
    <text evidence="7">The sequence shown here is derived from an EMBL/GenBank/DDBJ whole genome shotgun (WGS) entry which is preliminary data.</text>
</comment>
<feature type="domain" description="DUF4372" evidence="6">
    <location>
        <begin position="4"/>
        <end position="76"/>
    </location>
</feature>
<evidence type="ECO:0000256" key="2">
    <source>
        <dbReference type="ARBA" id="ARBA00022578"/>
    </source>
</evidence>
<dbReference type="RefSeq" id="WP_170035021.1">
    <property type="nucleotide sequence ID" value="NZ_JABDTL010000001.1"/>
</dbReference>
<dbReference type="EMBL" id="JACHIA010000055">
    <property type="protein sequence ID" value="MBB6074116.1"/>
    <property type="molecule type" value="Genomic_DNA"/>
</dbReference>
<keyword evidence="3" id="KW-0238">DNA-binding</keyword>
<dbReference type="Pfam" id="PF01609">
    <property type="entry name" value="DDE_Tnp_1"/>
    <property type="match status" value="1"/>
</dbReference>
<evidence type="ECO:0000256" key="4">
    <source>
        <dbReference type="ARBA" id="ARBA00023172"/>
    </source>
</evidence>
<evidence type="ECO:0008006" key="9">
    <source>
        <dbReference type="Google" id="ProtNLM"/>
    </source>
</evidence>
<evidence type="ECO:0000259" key="5">
    <source>
        <dbReference type="Pfam" id="PF01609"/>
    </source>
</evidence>
<dbReference type="InterPro" id="IPR025399">
    <property type="entry name" value="DUF4372"/>
</dbReference>
<comment type="similarity">
    <text evidence="1">Belongs to the transposase 11 family.</text>
</comment>
<dbReference type="Proteomes" id="UP000582837">
    <property type="component" value="Unassembled WGS sequence"/>
</dbReference>
<dbReference type="InterPro" id="IPR002559">
    <property type="entry name" value="Transposase_11"/>
</dbReference>
<dbReference type="AlphaFoldDB" id="A0A841H8G1"/>
<gene>
    <name evidence="7" type="ORF">HNQ61_005799</name>
</gene>
<dbReference type="PANTHER" id="PTHR33258:SF1">
    <property type="entry name" value="TRANSPOSASE INSL FOR INSERTION SEQUENCE ELEMENT IS186A-RELATED"/>
    <property type="match status" value="1"/>
</dbReference>
<dbReference type="Gene3D" id="3.90.350.10">
    <property type="entry name" value="Transposase Inhibitor Protein From Tn5, Chain A, domain 1"/>
    <property type="match status" value="1"/>
</dbReference>
<evidence type="ECO:0000256" key="1">
    <source>
        <dbReference type="ARBA" id="ARBA00010075"/>
    </source>
</evidence>
<keyword evidence="4" id="KW-0233">DNA recombination</keyword>
<keyword evidence="8" id="KW-1185">Reference proteome</keyword>
<keyword evidence="2" id="KW-0815">Transposition</keyword>
<accession>A0A841H8G1</accession>
<name>A0A841H8G1_9BACT</name>
<evidence type="ECO:0000313" key="8">
    <source>
        <dbReference type="Proteomes" id="UP000582837"/>
    </source>
</evidence>
<organism evidence="7 8">
    <name type="scientific">Longimicrobium terrae</name>
    <dbReference type="NCBI Taxonomy" id="1639882"/>
    <lineage>
        <taxon>Bacteria</taxon>
        <taxon>Pseudomonadati</taxon>
        <taxon>Gemmatimonadota</taxon>
        <taxon>Longimicrobiia</taxon>
        <taxon>Longimicrobiales</taxon>
        <taxon>Longimicrobiaceae</taxon>
        <taxon>Longimicrobium</taxon>
    </lineage>
</organism>
<dbReference type="PANTHER" id="PTHR33258">
    <property type="entry name" value="TRANSPOSASE INSL FOR INSERTION SEQUENCE ELEMENT IS186A-RELATED"/>
    <property type="match status" value="1"/>
</dbReference>
<sequence length="389" mass="44844">MNQGSTLFAQLIAHGSRDVLDRCIRRYRGNHRVRTFTCRDQFLVMAFAQLTYRESLRDIEACLGVIPDRLYHMGIRGSVTRTTLADANERRDWRIYADYAQVLMAEARRLYAGEALALDIEQTVYCLDSSTIELCLGLFPWAQYHKDAAGIKLHTLLDLRGSIPAYVRITGGSFSDKHVLDELAPEPGSIYVFDRGYLDFKSLLRLDHAKAIFVTRARRNLKTRRLYSHAVDRTTGLVYDQTIRLTVQATAAKYPVNLRRVKFRDPDTGKAYIFLTNNFDLPALTIARLYKARWQIELFFKWIKQHLRIKAFYGRSPNAVRTQIWIAISVYVLVAIVRKRLGTKLELYTLLQILSVTLFEKTSLEEAFSAPDYTTTSQPLPNQLQLFDL</sequence>
<proteinExistence type="inferred from homology"/>
<dbReference type="GO" id="GO:0003677">
    <property type="term" value="F:DNA binding"/>
    <property type="evidence" value="ECO:0007669"/>
    <property type="project" value="UniProtKB-KW"/>
</dbReference>
<reference evidence="7 8" key="1">
    <citation type="submission" date="2020-08" db="EMBL/GenBank/DDBJ databases">
        <title>Genomic Encyclopedia of Type Strains, Phase IV (KMG-IV): sequencing the most valuable type-strain genomes for metagenomic binning, comparative biology and taxonomic classification.</title>
        <authorList>
            <person name="Goeker M."/>
        </authorList>
    </citation>
    <scope>NUCLEOTIDE SEQUENCE [LARGE SCALE GENOMIC DNA]</scope>
    <source>
        <strain evidence="7 8">DSM 29007</strain>
    </source>
</reference>
<dbReference type="GO" id="GO:0004803">
    <property type="term" value="F:transposase activity"/>
    <property type="evidence" value="ECO:0007669"/>
    <property type="project" value="InterPro"/>
</dbReference>
<evidence type="ECO:0000313" key="7">
    <source>
        <dbReference type="EMBL" id="MBB6074116.1"/>
    </source>
</evidence>
<evidence type="ECO:0000259" key="6">
    <source>
        <dbReference type="Pfam" id="PF14294"/>
    </source>
</evidence>
<dbReference type="InterPro" id="IPR012337">
    <property type="entry name" value="RNaseH-like_sf"/>
</dbReference>
<dbReference type="NCBIfam" id="NF033592">
    <property type="entry name" value="transpos_IS4_1"/>
    <property type="match status" value="1"/>
</dbReference>
<dbReference type="GO" id="GO:0006313">
    <property type="term" value="P:DNA transposition"/>
    <property type="evidence" value="ECO:0007669"/>
    <property type="project" value="InterPro"/>
</dbReference>
<protein>
    <recommendedName>
        <fullName evidence="9">IS4 family transposase</fullName>
    </recommendedName>
</protein>
<dbReference type="SUPFAM" id="SSF53098">
    <property type="entry name" value="Ribonuclease H-like"/>
    <property type="match status" value="1"/>
</dbReference>
<evidence type="ECO:0000256" key="3">
    <source>
        <dbReference type="ARBA" id="ARBA00023125"/>
    </source>
</evidence>
<feature type="domain" description="Transposase IS4-like" evidence="5">
    <location>
        <begin position="122"/>
        <end position="333"/>
    </location>
</feature>
<dbReference type="InterPro" id="IPR047952">
    <property type="entry name" value="Transpos_IS4"/>
</dbReference>
<dbReference type="Pfam" id="PF14294">
    <property type="entry name" value="DUF4372"/>
    <property type="match status" value="1"/>
</dbReference>